<dbReference type="InterPro" id="IPR051013">
    <property type="entry name" value="MBL_superfamily_lactonases"/>
</dbReference>
<keyword evidence="5" id="KW-0862">Zinc</keyword>
<proteinExistence type="inferred from homology"/>
<name>A0AAD7XFF4_9APHY</name>
<reference evidence="7" key="1">
    <citation type="submission" date="2022-11" db="EMBL/GenBank/DDBJ databases">
        <title>Genome Sequence of Cubamyces cubensis.</title>
        <authorList>
            <person name="Buettner E."/>
        </authorList>
    </citation>
    <scope>NUCLEOTIDE SEQUENCE</scope>
    <source>
        <strain evidence="7">MPL-01</strain>
    </source>
</reference>
<accession>A0AAD7XFF4</accession>
<keyword evidence="3" id="KW-0479">Metal-binding</keyword>
<comment type="caution">
    <text evidence="7">The sequence shown here is derived from an EMBL/GenBank/DDBJ whole genome shotgun (WGS) entry which is preliminary data.</text>
</comment>
<protein>
    <recommendedName>
        <fullName evidence="6">Metallo-beta-lactamase domain-containing protein</fullName>
    </recommendedName>
</protein>
<dbReference type="Gene3D" id="3.60.15.10">
    <property type="entry name" value="Ribonuclease Z/Hydroxyacylglutathione hydrolase-like"/>
    <property type="match status" value="1"/>
</dbReference>
<evidence type="ECO:0000259" key="6">
    <source>
        <dbReference type="Pfam" id="PF00753"/>
    </source>
</evidence>
<comment type="cofactor">
    <cofactor evidence="1">
        <name>Zn(2+)</name>
        <dbReference type="ChEBI" id="CHEBI:29105"/>
    </cofactor>
</comment>
<organism evidence="7 8">
    <name type="scientific">Trametes cubensis</name>
    <dbReference type="NCBI Taxonomy" id="1111947"/>
    <lineage>
        <taxon>Eukaryota</taxon>
        <taxon>Fungi</taxon>
        <taxon>Dikarya</taxon>
        <taxon>Basidiomycota</taxon>
        <taxon>Agaricomycotina</taxon>
        <taxon>Agaricomycetes</taxon>
        <taxon>Polyporales</taxon>
        <taxon>Polyporaceae</taxon>
        <taxon>Trametes</taxon>
    </lineage>
</organism>
<evidence type="ECO:0000256" key="5">
    <source>
        <dbReference type="ARBA" id="ARBA00022833"/>
    </source>
</evidence>
<keyword evidence="4" id="KW-0378">Hydrolase</keyword>
<dbReference type="Proteomes" id="UP001215151">
    <property type="component" value="Unassembled WGS sequence"/>
</dbReference>
<dbReference type="PANTHER" id="PTHR42978">
    <property type="entry name" value="QUORUM-QUENCHING LACTONASE YTNP-RELATED-RELATED"/>
    <property type="match status" value="1"/>
</dbReference>
<evidence type="ECO:0000256" key="2">
    <source>
        <dbReference type="ARBA" id="ARBA00007749"/>
    </source>
</evidence>
<feature type="domain" description="Metallo-beta-lactamase" evidence="6">
    <location>
        <begin position="95"/>
        <end position="142"/>
    </location>
</feature>
<dbReference type="GO" id="GO:0046872">
    <property type="term" value="F:metal ion binding"/>
    <property type="evidence" value="ECO:0007669"/>
    <property type="project" value="UniProtKB-KW"/>
</dbReference>
<dbReference type="InterPro" id="IPR036866">
    <property type="entry name" value="RibonucZ/Hydroxyglut_hydro"/>
</dbReference>
<dbReference type="CDD" id="cd07730">
    <property type="entry name" value="metallo-hydrolase-like_MBL-fold"/>
    <property type="match status" value="1"/>
</dbReference>
<evidence type="ECO:0000313" key="7">
    <source>
        <dbReference type="EMBL" id="KAJ8496944.1"/>
    </source>
</evidence>
<evidence type="ECO:0000256" key="4">
    <source>
        <dbReference type="ARBA" id="ARBA00022801"/>
    </source>
</evidence>
<dbReference type="GO" id="GO:0016787">
    <property type="term" value="F:hydrolase activity"/>
    <property type="evidence" value="ECO:0007669"/>
    <property type="project" value="UniProtKB-KW"/>
</dbReference>
<dbReference type="InterPro" id="IPR001279">
    <property type="entry name" value="Metallo-B-lactamas"/>
</dbReference>
<gene>
    <name evidence="7" type="ORF">ONZ51_g824</name>
</gene>
<dbReference type="EMBL" id="JAPEVG010000010">
    <property type="protein sequence ID" value="KAJ8496944.1"/>
    <property type="molecule type" value="Genomic_DNA"/>
</dbReference>
<sequence>MSTSQADVAVLPSPGPNQAYIEVSALEGGMITLPMQFFIKDAAANEVKVCPSLAFSLRHVPSGTHLVFDLGLRRDTSTYPPLVQGIAQKYMPYTVPQSVDESLLKGGIDPKDVSTIIISHLHWDHIGDPGAFVNATFVIAEAGRALLENGYPTNPKSDILQSCVPLERTRFLPVSAFNTTIGPFPRAHDYFGDGSLYLVDAIGHLAGHLNVLARTSAEGSWIYLGSDTAHDKRLLTGEKEVAVIVDPAGHTHCAHANKEDAVEHIRRVRTLLGVPKVDVLLAHDEEWYERNKGGSVFLPGRIPARM</sequence>
<dbReference type="Pfam" id="PF00753">
    <property type="entry name" value="Lactamase_B"/>
    <property type="match status" value="1"/>
</dbReference>
<dbReference type="SUPFAM" id="SSF56281">
    <property type="entry name" value="Metallo-hydrolase/oxidoreductase"/>
    <property type="match status" value="1"/>
</dbReference>
<dbReference type="PANTHER" id="PTHR42978:SF2">
    <property type="entry name" value="102 KBASES UNSTABLE REGION: FROM 1 TO 119443"/>
    <property type="match status" value="1"/>
</dbReference>
<keyword evidence="8" id="KW-1185">Reference proteome</keyword>
<dbReference type="AlphaFoldDB" id="A0AAD7XFF4"/>
<evidence type="ECO:0000313" key="8">
    <source>
        <dbReference type="Proteomes" id="UP001215151"/>
    </source>
</evidence>
<evidence type="ECO:0000256" key="3">
    <source>
        <dbReference type="ARBA" id="ARBA00022723"/>
    </source>
</evidence>
<evidence type="ECO:0000256" key="1">
    <source>
        <dbReference type="ARBA" id="ARBA00001947"/>
    </source>
</evidence>
<comment type="similarity">
    <text evidence="2">Belongs to the metallo-beta-lactamase superfamily.</text>
</comment>